<evidence type="ECO:0000313" key="2">
    <source>
        <dbReference type="EMBL" id="KAK2188017.1"/>
    </source>
</evidence>
<accession>A0AAD9P4J8</accession>
<proteinExistence type="predicted"/>
<dbReference type="SUPFAM" id="SSF56059">
    <property type="entry name" value="Glutathione synthetase ATP-binding domain-like"/>
    <property type="match status" value="1"/>
</dbReference>
<dbReference type="PANTHER" id="PTHR46810">
    <property type="entry name" value="INACTIVE POLYGLYCYLASE TTLL10"/>
    <property type="match status" value="1"/>
</dbReference>
<dbReference type="InterPro" id="IPR027752">
    <property type="entry name" value="TTLL10"/>
</dbReference>
<feature type="compositionally biased region" description="Basic and acidic residues" evidence="1">
    <location>
        <begin position="637"/>
        <end position="652"/>
    </location>
</feature>
<dbReference type="Proteomes" id="UP001209878">
    <property type="component" value="Unassembled WGS sequence"/>
</dbReference>
<evidence type="ECO:0000313" key="3">
    <source>
        <dbReference type="Proteomes" id="UP001209878"/>
    </source>
</evidence>
<feature type="compositionally biased region" description="Polar residues" evidence="1">
    <location>
        <begin position="498"/>
        <end position="507"/>
    </location>
</feature>
<feature type="compositionally biased region" description="Basic and acidic residues" evidence="1">
    <location>
        <begin position="835"/>
        <end position="845"/>
    </location>
</feature>
<feature type="compositionally biased region" description="Basic and acidic residues" evidence="1">
    <location>
        <begin position="675"/>
        <end position="697"/>
    </location>
</feature>
<name>A0AAD9P4J8_RIDPI</name>
<dbReference type="PANTHER" id="PTHR46810:SF1">
    <property type="entry name" value="INACTIVE POLYGLYCYLASE TTLL10"/>
    <property type="match status" value="1"/>
</dbReference>
<feature type="region of interest" description="Disordered" evidence="1">
    <location>
        <begin position="497"/>
        <end position="807"/>
    </location>
</feature>
<dbReference type="PROSITE" id="PS51221">
    <property type="entry name" value="TTL"/>
    <property type="match status" value="1"/>
</dbReference>
<feature type="compositionally biased region" description="Basic and acidic residues" evidence="1">
    <location>
        <begin position="59"/>
        <end position="73"/>
    </location>
</feature>
<evidence type="ECO:0000256" key="1">
    <source>
        <dbReference type="SAM" id="MobiDB-lite"/>
    </source>
</evidence>
<dbReference type="Pfam" id="PF03133">
    <property type="entry name" value="TTL"/>
    <property type="match status" value="1"/>
</dbReference>
<dbReference type="GO" id="GO:0070737">
    <property type="term" value="F:protein-glycine ligase activity, elongating"/>
    <property type="evidence" value="ECO:0007669"/>
    <property type="project" value="TreeGrafter"/>
</dbReference>
<feature type="compositionally biased region" description="Basic and acidic residues" evidence="1">
    <location>
        <begin position="607"/>
        <end position="618"/>
    </location>
</feature>
<dbReference type="EMBL" id="JAODUO010000147">
    <property type="protein sequence ID" value="KAK2188017.1"/>
    <property type="molecule type" value="Genomic_DNA"/>
</dbReference>
<dbReference type="AlphaFoldDB" id="A0AAD9P4J8"/>
<feature type="region of interest" description="Disordered" evidence="1">
    <location>
        <begin position="55"/>
        <end position="94"/>
    </location>
</feature>
<feature type="compositionally biased region" description="Basic and acidic residues" evidence="1">
    <location>
        <begin position="738"/>
        <end position="753"/>
    </location>
</feature>
<comment type="caution">
    <text evidence="2">The sequence shown here is derived from an EMBL/GenBank/DDBJ whole genome shotgun (WGS) entry which is preliminary data.</text>
</comment>
<protein>
    <submittedName>
        <fullName evidence="2">Uncharacterized protein</fullName>
    </submittedName>
</protein>
<organism evidence="2 3">
    <name type="scientific">Ridgeia piscesae</name>
    <name type="common">Tubeworm</name>
    <dbReference type="NCBI Taxonomy" id="27915"/>
    <lineage>
        <taxon>Eukaryota</taxon>
        <taxon>Metazoa</taxon>
        <taxon>Spiralia</taxon>
        <taxon>Lophotrochozoa</taxon>
        <taxon>Annelida</taxon>
        <taxon>Polychaeta</taxon>
        <taxon>Sedentaria</taxon>
        <taxon>Canalipalpata</taxon>
        <taxon>Sabellida</taxon>
        <taxon>Siboglinidae</taxon>
        <taxon>Ridgeia</taxon>
    </lineage>
</organism>
<dbReference type="Gene3D" id="3.30.470.20">
    <property type="entry name" value="ATP-grasp fold, B domain"/>
    <property type="match status" value="1"/>
</dbReference>
<keyword evidence="3" id="KW-1185">Reference proteome</keyword>
<feature type="compositionally biased region" description="Low complexity" evidence="1">
    <location>
        <begin position="664"/>
        <end position="674"/>
    </location>
</feature>
<feature type="region of interest" description="Disordered" evidence="1">
    <location>
        <begin position="819"/>
        <end position="845"/>
    </location>
</feature>
<gene>
    <name evidence="2" type="ORF">NP493_147g04054</name>
</gene>
<reference evidence="2" key="1">
    <citation type="journal article" date="2023" name="Mol. Biol. Evol.">
        <title>Third-Generation Sequencing Reveals the Adaptive Role of the Epigenome in Three Deep-Sea Polychaetes.</title>
        <authorList>
            <person name="Perez M."/>
            <person name="Aroh O."/>
            <person name="Sun Y."/>
            <person name="Lan Y."/>
            <person name="Juniper S.K."/>
            <person name="Young C.R."/>
            <person name="Angers B."/>
            <person name="Qian P.Y."/>
        </authorList>
    </citation>
    <scope>NUCLEOTIDE SEQUENCE</scope>
    <source>
        <strain evidence="2">R07B-5</strain>
    </source>
</reference>
<feature type="compositionally biased region" description="Polar residues" evidence="1">
    <location>
        <begin position="559"/>
        <end position="586"/>
    </location>
</feature>
<feature type="compositionally biased region" description="Polar residues" evidence="1">
    <location>
        <begin position="756"/>
        <end position="778"/>
    </location>
</feature>
<sequence length="845" mass="93715">MRDRGIWRQMVGVSRVASGNERQRSQRQMLESVELQVAMRDRGVWRQMVGVSRVASGNERQRSLETDDWRDVKGAPGNRGSANAPGTSGGAMAAQDQKKGRIALPPNMEPTYYIGGYNGTAIIDEILSSGLGWKRTKDKLDETYKFKWCELKSAINYQSFKEGEQIVNHIPNCQLLTNKLGLLNSLQEYDRVCATVKRRVPKLDFLPETFRLSEHKHREAFLQQYKEDEVWICKPTGRNQGKGIYLVRNIDEVKQIVQVHNNWNDQCALRGKPKQSLNRIIQRYITNPLLLNGKKFDIRAYMLIGCMTPYLVLYHKGYVRLSIHDYDTSCDNLIAHLTNQFIQKKDPTYKQVKEETTWSMDKFNDYINQNVASTKGLEANWVYHTMTNRVKQIMLYCFMAVKHKLHCKTGYFDLYGFDFMVDEDMKVWLIEVNVNPCLATNCKALADIVPRVVQETIYISVECFEKARRSKPLFPLKALETFEIIFSDTPKVGFLSPPRSTTAQQLAPPSDTKGRISLLSPLAPPRHTQGRIPSLSPHRQASTKDIASAPPKGHESESKVANTKPHQSAKEGTSNKTDTSTSNQGFKSPDVSDSAKSAPEESGSDETDSKKELAEKSAVDPAGGDSITKKASSAKPSENESDSKEALPEKSAKNGVASETAAEKAPSTKSASDSSTKKELAAKSAENHSSDESDSKRISSTKSATKHASDSIDQKTLSLTKPTSDDSNSKRASMGKSTEARRRNSGDSKKVRGGESNVNNPVLPSTSEPNSQSLQSDTKQPHGGKSSVHRLPSLPTPAPPLVSGIERLANSPYAETVTLKMTHSSAGEHKKSKGARLDGKQSRGS</sequence>
<dbReference type="InterPro" id="IPR004344">
    <property type="entry name" value="TTL/TTLL_fam"/>
</dbReference>